<feature type="domain" description="Peptidase M16 middle/third" evidence="7">
    <location>
        <begin position="34"/>
        <end position="194"/>
    </location>
</feature>
<dbReference type="GO" id="GO:0046872">
    <property type="term" value="F:metal ion binding"/>
    <property type="evidence" value="ECO:0007669"/>
    <property type="project" value="UniProtKB-KW"/>
</dbReference>
<dbReference type="InterPro" id="IPR011249">
    <property type="entry name" value="Metalloenz_LuxS/M16"/>
</dbReference>
<dbReference type="GO" id="GO:0043171">
    <property type="term" value="P:peptide catabolic process"/>
    <property type="evidence" value="ECO:0007669"/>
    <property type="project" value="TreeGrafter"/>
</dbReference>
<dbReference type="Proteomes" id="UP001153954">
    <property type="component" value="Unassembled WGS sequence"/>
</dbReference>
<comment type="similarity">
    <text evidence="1">Belongs to the peptidase M16 family.</text>
</comment>
<sequence length="500" mass="57152">MAVNSVESAISYLTETVIELRNKVSLLEGTIQEQNNMIKKLISDTPLMRLWYKQDNEFLLPKAFITLDLVSSLAYAEPAACNLTSVWVLLLLDELQQFAYATELAGLRSNLTNINYGINITIHGYDDKQHVLLEKIIDHIVNFKTDPKKFETMKDSHIRTMKNFEAEQPYQHAMYQQSVCLSDAVWTRCQLLNAADTITPEQLDELAHGFVRKLHIEALMFGNLTRERAMAIANTVETKLPKDATPLLAQQLFLYREVEIEKGAWYLRSIANSVHKASCALLYYACGVQESRANVMLELLAYMFSGSCSHVLRTQEQLGYIVFMKIVRTNGVQGLRIIVQSDRHPEYLEERIENYIKGIEEHLKNMSEEEFLRNRAAVAAHRLERPKQLFGKASQLWSEITAQVYNFDRPRVEVGELNTLTKDELIEFYKKHIGPDSPDRQKLSIYVVSTAEGGAGIDYKSAEAKKRQPVKIQDLVEFKSRRRLMPQPAPAASVPRKGIH</sequence>
<keyword evidence="10" id="KW-1185">Reference proteome</keyword>
<evidence type="ECO:0008006" key="11">
    <source>
        <dbReference type="Google" id="ProtNLM"/>
    </source>
</evidence>
<evidence type="ECO:0000256" key="5">
    <source>
        <dbReference type="ARBA" id="ARBA00022833"/>
    </source>
</evidence>
<keyword evidence="4" id="KW-0378">Hydrolase</keyword>
<keyword evidence="6" id="KW-0482">Metalloprotease</keyword>
<dbReference type="SUPFAM" id="SSF63411">
    <property type="entry name" value="LuxS/MPP-like metallohydrolase"/>
    <property type="match status" value="2"/>
</dbReference>
<dbReference type="InterPro" id="IPR032632">
    <property type="entry name" value="Peptidase_M16_M"/>
</dbReference>
<organism evidence="9 10">
    <name type="scientific">Euphydryas editha</name>
    <name type="common">Edith's checkerspot</name>
    <dbReference type="NCBI Taxonomy" id="104508"/>
    <lineage>
        <taxon>Eukaryota</taxon>
        <taxon>Metazoa</taxon>
        <taxon>Ecdysozoa</taxon>
        <taxon>Arthropoda</taxon>
        <taxon>Hexapoda</taxon>
        <taxon>Insecta</taxon>
        <taxon>Pterygota</taxon>
        <taxon>Neoptera</taxon>
        <taxon>Endopterygota</taxon>
        <taxon>Lepidoptera</taxon>
        <taxon>Glossata</taxon>
        <taxon>Ditrysia</taxon>
        <taxon>Papilionoidea</taxon>
        <taxon>Nymphalidae</taxon>
        <taxon>Nymphalinae</taxon>
        <taxon>Euphydryas</taxon>
    </lineage>
</organism>
<dbReference type="GO" id="GO:0004222">
    <property type="term" value="F:metalloendopeptidase activity"/>
    <property type="evidence" value="ECO:0007669"/>
    <property type="project" value="TreeGrafter"/>
</dbReference>
<dbReference type="PANTHER" id="PTHR43690:SF18">
    <property type="entry name" value="INSULIN-DEGRADING ENZYME-RELATED"/>
    <property type="match status" value="1"/>
</dbReference>
<proteinExistence type="inferred from homology"/>
<reference evidence="9" key="1">
    <citation type="submission" date="2022-03" db="EMBL/GenBank/DDBJ databases">
        <authorList>
            <person name="Tunstrom K."/>
        </authorList>
    </citation>
    <scope>NUCLEOTIDE SEQUENCE</scope>
</reference>
<dbReference type="InterPro" id="IPR054734">
    <property type="entry name" value="PqqF-like_C_4"/>
</dbReference>
<dbReference type="FunFam" id="3.30.830.10:FF:000003">
    <property type="entry name" value="Insulin-degrading enzyme"/>
    <property type="match status" value="1"/>
</dbReference>
<gene>
    <name evidence="9" type="ORF">EEDITHA_LOCUS15807</name>
</gene>
<evidence type="ECO:0000313" key="10">
    <source>
        <dbReference type="Proteomes" id="UP001153954"/>
    </source>
</evidence>
<evidence type="ECO:0000256" key="6">
    <source>
        <dbReference type="ARBA" id="ARBA00023049"/>
    </source>
</evidence>
<evidence type="ECO:0000313" key="9">
    <source>
        <dbReference type="EMBL" id="CAH2101005.1"/>
    </source>
</evidence>
<evidence type="ECO:0000256" key="2">
    <source>
        <dbReference type="ARBA" id="ARBA00022670"/>
    </source>
</evidence>
<dbReference type="Pfam" id="PF22456">
    <property type="entry name" value="PqqF-like_C_4"/>
    <property type="match status" value="1"/>
</dbReference>
<comment type="caution">
    <text evidence="9">The sequence shown here is derived from an EMBL/GenBank/DDBJ whole genome shotgun (WGS) entry which is preliminary data.</text>
</comment>
<feature type="domain" description="Coenzyme PQQ synthesis protein F-like C-terminal lobe" evidence="8">
    <location>
        <begin position="299"/>
        <end position="397"/>
    </location>
</feature>
<dbReference type="PANTHER" id="PTHR43690">
    <property type="entry name" value="NARDILYSIN"/>
    <property type="match status" value="1"/>
</dbReference>
<dbReference type="GO" id="GO:0051603">
    <property type="term" value="P:proteolysis involved in protein catabolic process"/>
    <property type="evidence" value="ECO:0007669"/>
    <property type="project" value="TreeGrafter"/>
</dbReference>
<name>A0AAU9UNL7_EUPED</name>
<protein>
    <recommendedName>
        <fullName evidence="11">Insulin-degrading enzyme</fullName>
    </recommendedName>
</protein>
<dbReference type="GO" id="GO:0005739">
    <property type="term" value="C:mitochondrion"/>
    <property type="evidence" value="ECO:0007669"/>
    <property type="project" value="TreeGrafter"/>
</dbReference>
<evidence type="ECO:0000259" key="7">
    <source>
        <dbReference type="Pfam" id="PF16187"/>
    </source>
</evidence>
<dbReference type="AlphaFoldDB" id="A0AAU9UNL7"/>
<evidence type="ECO:0000256" key="1">
    <source>
        <dbReference type="ARBA" id="ARBA00007261"/>
    </source>
</evidence>
<evidence type="ECO:0000256" key="3">
    <source>
        <dbReference type="ARBA" id="ARBA00022723"/>
    </source>
</evidence>
<evidence type="ECO:0000256" key="4">
    <source>
        <dbReference type="ARBA" id="ARBA00022801"/>
    </source>
</evidence>
<evidence type="ECO:0000259" key="8">
    <source>
        <dbReference type="Pfam" id="PF22456"/>
    </source>
</evidence>
<dbReference type="GO" id="GO:0005829">
    <property type="term" value="C:cytosol"/>
    <property type="evidence" value="ECO:0007669"/>
    <property type="project" value="TreeGrafter"/>
</dbReference>
<dbReference type="EMBL" id="CAKOGL010000023">
    <property type="protein sequence ID" value="CAH2101005.1"/>
    <property type="molecule type" value="Genomic_DNA"/>
</dbReference>
<keyword evidence="3" id="KW-0479">Metal-binding</keyword>
<keyword evidence="2" id="KW-0645">Protease</keyword>
<dbReference type="InterPro" id="IPR050626">
    <property type="entry name" value="Peptidase_M16"/>
</dbReference>
<dbReference type="Pfam" id="PF16187">
    <property type="entry name" value="Peptidase_M16_M"/>
    <property type="match status" value="1"/>
</dbReference>
<keyword evidence="5" id="KW-0862">Zinc</keyword>
<dbReference type="Gene3D" id="3.30.830.10">
    <property type="entry name" value="Metalloenzyme, LuxS/M16 peptidase-like"/>
    <property type="match status" value="2"/>
</dbReference>
<accession>A0AAU9UNL7</accession>